<gene>
    <name evidence="6" type="ORF">HQ865_00455</name>
</gene>
<comment type="catalytic activity">
    <reaction evidence="1">
        <text>Hydrolyzes the link between N-acetylmuramoyl residues and L-amino acid residues in certain cell-wall glycopeptides.</text>
        <dbReference type="EC" id="3.5.1.28"/>
    </reaction>
</comment>
<evidence type="ECO:0000313" key="7">
    <source>
        <dbReference type="Proteomes" id="UP000505355"/>
    </source>
</evidence>
<dbReference type="AlphaFoldDB" id="A0A7D4QHE6"/>
<keyword evidence="3" id="KW-0378">Hydrolase</keyword>
<dbReference type="PANTHER" id="PTHR30404:SF0">
    <property type="entry name" value="N-ACETYLMURAMOYL-L-ALANINE AMIDASE AMIC"/>
    <property type="match status" value="1"/>
</dbReference>
<accession>A0A7D4QHE6</accession>
<dbReference type="PANTHER" id="PTHR30404">
    <property type="entry name" value="N-ACETYLMURAMOYL-L-ALANINE AMIDASE"/>
    <property type="match status" value="1"/>
</dbReference>
<dbReference type="KEGG" id="mmab:HQ865_00455"/>
<evidence type="ECO:0000256" key="4">
    <source>
        <dbReference type="SAM" id="SignalP"/>
    </source>
</evidence>
<feature type="chain" id="PRO_5028826257" description="N-acetylmuramoyl-L-alanine amidase" evidence="4">
    <location>
        <begin position="27"/>
        <end position="268"/>
    </location>
</feature>
<dbReference type="GO" id="GO:0009253">
    <property type="term" value="P:peptidoglycan catabolic process"/>
    <property type="evidence" value="ECO:0007669"/>
    <property type="project" value="InterPro"/>
</dbReference>
<proteinExistence type="predicted"/>
<dbReference type="RefSeq" id="WP_173412992.1">
    <property type="nucleotide sequence ID" value="NZ_CP054139.1"/>
</dbReference>
<evidence type="ECO:0000256" key="1">
    <source>
        <dbReference type="ARBA" id="ARBA00001561"/>
    </source>
</evidence>
<keyword evidence="7" id="KW-1185">Reference proteome</keyword>
<evidence type="ECO:0000256" key="2">
    <source>
        <dbReference type="ARBA" id="ARBA00011901"/>
    </source>
</evidence>
<keyword evidence="4" id="KW-0732">Signal</keyword>
<dbReference type="Gene3D" id="3.40.630.40">
    <property type="entry name" value="Zn-dependent exopeptidases"/>
    <property type="match status" value="1"/>
</dbReference>
<evidence type="ECO:0000256" key="3">
    <source>
        <dbReference type="ARBA" id="ARBA00022801"/>
    </source>
</evidence>
<evidence type="ECO:0000313" key="6">
    <source>
        <dbReference type="EMBL" id="QKJ28290.1"/>
    </source>
</evidence>
<dbReference type="EC" id="3.5.1.28" evidence="2"/>
<dbReference type="FunFam" id="3.40.630.40:FF:000005">
    <property type="entry name" value="N-acetylmuramoyl-L-alanine amidase (AmiA)"/>
    <property type="match status" value="1"/>
</dbReference>
<dbReference type="SMART" id="SM00646">
    <property type="entry name" value="Ami_3"/>
    <property type="match status" value="1"/>
</dbReference>
<dbReference type="EMBL" id="CP054139">
    <property type="protein sequence ID" value="QKJ28290.1"/>
    <property type="molecule type" value="Genomic_DNA"/>
</dbReference>
<feature type="signal peptide" evidence="4">
    <location>
        <begin position="1"/>
        <end position="26"/>
    </location>
</feature>
<dbReference type="CDD" id="cd02696">
    <property type="entry name" value="MurNAc-LAA"/>
    <property type="match status" value="1"/>
</dbReference>
<organism evidence="6 7">
    <name type="scientific">Mucilaginibacter mali</name>
    <dbReference type="NCBI Taxonomy" id="2740462"/>
    <lineage>
        <taxon>Bacteria</taxon>
        <taxon>Pseudomonadati</taxon>
        <taxon>Bacteroidota</taxon>
        <taxon>Sphingobacteriia</taxon>
        <taxon>Sphingobacteriales</taxon>
        <taxon>Sphingobacteriaceae</taxon>
        <taxon>Mucilaginibacter</taxon>
    </lineage>
</organism>
<dbReference type="Pfam" id="PF01520">
    <property type="entry name" value="Amidase_3"/>
    <property type="match status" value="1"/>
</dbReference>
<dbReference type="Proteomes" id="UP000505355">
    <property type="component" value="Chromosome"/>
</dbReference>
<protein>
    <recommendedName>
        <fullName evidence="2">N-acetylmuramoyl-L-alanine amidase</fullName>
        <ecNumber evidence="2">3.5.1.28</ecNumber>
    </recommendedName>
</protein>
<name>A0A7D4QHE6_9SPHI</name>
<sequence>MPHLYLRHKLITCLGFILLLVSIAHAQGTKEIPGFKFKTVVIDAGHGGKDPGSHGEYTKEKTVALGIALKLRDAINEAIPSLNVIMTRTTDKFVELQQRAEIANNAKANLFISIHCNSSPQKVGTRRGALLLVYGLHRKGEQLEALRENSAIYQEKDYAKKYQGYKDNDPAYFITLNMFMQTYRAQSIKFGKLVSREIADVDNRRSEGVIEQGILVLAHSAMPSVMVETGFINNPADEKYLSSEEGQMATAKSILRALKKYRKGFEQD</sequence>
<dbReference type="GO" id="GO:0008745">
    <property type="term" value="F:N-acetylmuramoyl-L-alanine amidase activity"/>
    <property type="evidence" value="ECO:0007669"/>
    <property type="project" value="UniProtKB-EC"/>
</dbReference>
<dbReference type="InterPro" id="IPR002508">
    <property type="entry name" value="MurNAc-LAA_cat"/>
</dbReference>
<evidence type="ECO:0000259" key="5">
    <source>
        <dbReference type="SMART" id="SM00646"/>
    </source>
</evidence>
<dbReference type="SUPFAM" id="SSF53187">
    <property type="entry name" value="Zn-dependent exopeptidases"/>
    <property type="match status" value="1"/>
</dbReference>
<dbReference type="InterPro" id="IPR050695">
    <property type="entry name" value="N-acetylmuramoyl_amidase_3"/>
</dbReference>
<dbReference type="GO" id="GO:0030288">
    <property type="term" value="C:outer membrane-bounded periplasmic space"/>
    <property type="evidence" value="ECO:0007669"/>
    <property type="project" value="TreeGrafter"/>
</dbReference>
<feature type="domain" description="MurNAc-LAA" evidence="5">
    <location>
        <begin position="100"/>
        <end position="259"/>
    </location>
</feature>
<reference evidence="6 7" key="1">
    <citation type="submission" date="2020-05" db="EMBL/GenBank/DDBJ databases">
        <title>Mucilaginibacter mali sp. nov.</title>
        <authorList>
            <person name="Kim H.S."/>
            <person name="Lee K.C."/>
            <person name="Suh M.K."/>
            <person name="Kim J.-S."/>
            <person name="Han K.-I."/>
            <person name="Eom M.K."/>
            <person name="Shin Y.K."/>
            <person name="Lee J.-S."/>
        </authorList>
    </citation>
    <scope>NUCLEOTIDE SEQUENCE [LARGE SCALE GENOMIC DNA]</scope>
    <source>
        <strain evidence="6 7">G2-14</strain>
    </source>
</reference>